<sequence>MPLFMYNRLMFERSFLWTSSSVASYTVTTSINVFVHVPVTVSKGSTLTTTLVSTDTATTVIPSGTSRLGDGTLLMKRQLTIPSYASNCQDAEDYSSACECIGITTGGTTYIYVPAITTTIRRTITITDTTTISSDSIATVQSTTTTTLTSEPAVQTRFKIRATEDEANGIFKGLYINRETSPGGLAISFVNNAANGVGTWGATVNGNFTSIDLLGWVVANTGEAAQIYNTLPAAGSANMSAWVHSSDWLVQVDTPNRIYLGASNSTSFIRSYIDSGNIFAMGDTGPLILEAVSVNETIDAPPPAATPVNIQLTNVTGNGAFGGKYLGVTIVNNGTVNYQRVTIVNDAVNATTFYADPINGNLLSLTNEPFVTGASPAIAPLYKMFPPTGNVLTAVPVPCRRLPANSGMWCASSTATYYLGVPLSETNGEVFVTDDAANFDASTYVGPFVFDIVAAPGDNAYS</sequence>
<dbReference type="Proteomes" id="UP001365542">
    <property type="component" value="Unassembled WGS sequence"/>
</dbReference>
<name>A0AAV9XA57_9PEZI</name>
<evidence type="ECO:0000313" key="1">
    <source>
        <dbReference type="EMBL" id="KAK6538064.1"/>
    </source>
</evidence>
<evidence type="ECO:0000313" key="2">
    <source>
        <dbReference type="Proteomes" id="UP001365542"/>
    </source>
</evidence>
<reference evidence="1 2" key="1">
    <citation type="submission" date="2019-10" db="EMBL/GenBank/DDBJ databases">
        <authorList>
            <person name="Palmer J.M."/>
        </authorList>
    </citation>
    <scope>NUCLEOTIDE SEQUENCE [LARGE SCALE GENOMIC DNA]</scope>
    <source>
        <strain evidence="1 2">TWF694</strain>
    </source>
</reference>
<dbReference type="AlphaFoldDB" id="A0AAV9XA57"/>
<organism evidence="1 2">
    <name type="scientific">Orbilia ellipsospora</name>
    <dbReference type="NCBI Taxonomy" id="2528407"/>
    <lineage>
        <taxon>Eukaryota</taxon>
        <taxon>Fungi</taxon>
        <taxon>Dikarya</taxon>
        <taxon>Ascomycota</taxon>
        <taxon>Pezizomycotina</taxon>
        <taxon>Orbiliomycetes</taxon>
        <taxon>Orbiliales</taxon>
        <taxon>Orbiliaceae</taxon>
        <taxon>Orbilia</taxon>
    </lineage>
</organism>
<gene>
    <name evidence="1" type="ORF">TWF694_010952</name>
</gene>
<protein>
    <submittedName>
        <fullName evidence="1">Uncharacterized protein</fullName>
    </submittedName>
</protein>
<dbReference type="EMBL" id="JAVHJO010000008">
    <property type="protein sequence ID" value="KAK6538064.1"/>
    <property type="molecule type" value="Genomic_DNA"/>
</dbReference>
<comment type="caution">
    <text evidence="1">The sequence shown here is derived from an EMBL/GenBank/DDBJ whole genome shotgun (WGS) entry which is preliminary data.</text>
</comment>
<proteinExistence type="predicted"/>
<accession>A0AAV9XA57</accession>
<keyword evidence="2" id="KW-1185">Reference proteome</keyword>